<comment type="caution">
    <text evidence="1">The sequence shown here is derived from an EMBL/GenBank/DDBJ whole genome shotgun (WGS) entry which is preliminary data.</text>
</comment>
<gene>
    <name evidence="1" type="ORF">O1611_g8311</name>
</gene>
<proteinExistence type="predicted"/>
<evidence type="ECO:0000313" key="2">
    <source>
        <dbReference type="Proteomes" id="UP001153332"/>
    </source>
</evidence>
<reference evidence="1" key="1">
    <citation type="submission" date="2022-12" db="EMBL/GenBank/DDBJ databases">
        <title>Genome Sequence of Lasiodiplodia mahajangana.</title>
        <authorList>
            <person name="Buettner E."/>
        </authorList>
    </citation>
    <scope>NUCLEOTIDE SEQUENCE</scope>
    <source>
        <strain evidence="1">VT137</strain>
    </source>
</reference>
<keyword evidence="2" id="KW-1185">Reference proteome</keyword>
<protein>
    <submittedName>
        <fullName evidence="1">Uncharacterized protein</fullName>
    </submittedName>
</protein>
<organism evidence="1 2">
    <name type="scientific">Lasiodiplodia mahajangana</name>
    <dbReference type="NCBI Taxonomy" id="1108764"/>
    <lineage>
        <taxon>Eukaryota</taxon>
        <taxon>Fungi</taxon>
        <taxon>Dikarya</taxon>
        <taxon>Ascomycota</taxon>
        <taxon>Pezizomycotina</taxon>
        <taxon>Dothideomycetes</taxon>
        <taxon>Dothideomycetes incertae sedis</taxon>
        <taxon>Botryosphaeriales</taxon>
        <taxon>Botryosphaeriaceae</taxon>
        <taxon>Lasiodiplodia</taxon>
    </lineage>
</organism>
<sequence>MQIVDAVEEDKLLRYWGLSYGTDLGATLAALFPDRIEHVLIDGVFNPIQYFYDRTDSEGFASADDTFSEFFRQCVSTPEVCTLARNHPNTTAKQLESAAYDLIEELKYRPIAHRGAILGYQELKIAIRFALYTPYTWLSLDGILDAFLAEPRNETLAGDTLNRFLSAEGTAQPANDAGIGIECVDKAPRSNSFDIINAAFDQAQAASRLLGDSLFALIAGCAQWTLEPRERYMSGFSSVKPRKPLFVIGNTYDSATSIKSARNISETIEGSVLLEHGGFGLGFELPSGNSTQAARVKRHGHDGDVFKRVGRHGAFW</sequence>
<name>A0ACC2JCT6_9PEZI</name>
<dbReference type="EMBL" id="JAPUUL010002426">
    <property type="protein sequence ID" value="KAJ8125328.1"/>
    <property type="molecule type" value="Genomic_DNA"/>
</dbReference>
<dbReference type="Proteomes" id="UP001153332">
    <property type="component" value="Unassembled WGS sequence"/>
</dbReference>
<accession>A0ACC2JCT6</accession>
<evidence type="ECO:0000313" key="1">
    <source>
        <dbReference type="EMBL" id="KAJ8125328.1"/>
    </source>
</evidence>